<dbReference type="SMART" id="SM00304">
    <property type="entry name" value="HAMP"/>
    <property type="match status" value="1"/>
</dbReference>
<dbReference type="InterPro" id="IPR004358">
    <property type="entry name" value="Sig_transdc_His_kin-like_C"/>
</dbReference>
<evidence type="ECO:0000256" key="9">
    <source>
        <dbReference type="ARBA" id="ARBA00023012"/>
    </source>
</evidence>
<organism evidence="13 15">
    <name type="scientific">Cellulomonas hominis</name>
    <dbReference type="NCBI Taxonomy" id="156981"/>
    <lineage>
        <taxon>Bacteria</taxon>
        <taxon>Bacillati</taxon>
        <taxon>Actinomycetota</taxon>
        <taxon>Actinomycetes</taxon>
        <taxon>Micrococcales</taxon>
        <taxon>Cellulomonadaceae</taxon>
        <taxon>Cellulomonas</taxon>
    </lineage>
</organism>
<dbReference type="RefSeq" id="WP_146840525.1">
    <property type="nucleotide sequence ID" value="NZ_BJVQ01000086.1"/>
</dbReference>
<dbReference type="InterPro" id="IPR003661">
    <property type="entry name" value="HisK_dim/P_dom"/>
</dbReference>
<proteinExistence type="predicted"/>
<evidence type="ECO:0000259" key="11">
    <source>
        <dbReference type="PROSITE" id="PS50109"/>
    </source>
</evidence>
<dbReference type="Gene3D" id="6.10.340.10">
    <property type="match status" value="1"/>
</dbReference>
<dbReference type="InterPro" id="IPR003660">
    <property type="entry name" value="HAMP_dom"/>
</dbReference>
<dbReference type="CDD" id="cd06225">
    <property type="entry name" value="HAMP"/>
    <property type="match status" value="1"/>
</dbReference>
<evidence type="ECO:0000256" key="5">
    <source>
        <dbReference type="ARBA" id="ARBA00022679"/>
    </source>
</evidence>
<dbReference type="SUPFAM" id="SSF47384">
    <property type="entry name" value="Homodimeric domain of signal transducing histidine kinase"/>
    <property type="match status" value="1"/>
</dbReference>
<feature type="transmembrane region" description="Helical" evidence="10">
    <location>
        <begin position="12"/>
        <end position="35"/>
    </location>
</feature>
<dbReference type="Gene3D" id="3.30.565.10">
    <property type="entry name" value="Histidine kinase-like ATPase, C-terminal domain"/>
    <property type="match status" value="1"/>
</dbReference>
<dbReference type="InterPro" id="IPR005467">
    <property type="entry name" value="His_kinase_dom"/>
</dbReference>
<feature type="domain" description="Histidine kinase" evidence="11">
    <location>
        <begin position="155"/>
        <end position="372"/>
    </location>
</feature>
<dbReference type="SMART" id="SM00387">
    <property type="entry name" value="HATPase_c"/>
    <property type="match status" value="1"/>
</dbReference>
<feature type="domain" description="HAMP" evidence="12">
    <location>
        <begin position="94"/>
        <end position="147"/>
    </location>
</feature>
<dbReference type="SUPFAM" id="SSF158472">
    <property type="entry name" value="HAMP domain-like"/>
    <property type="match status" value="1"/>
</dbReference>
<gene>
    <name evidence="13" type="ORF">CHO01_36550</name>
    <name evidence="14" type="ORF">HNR08_001988</name>
</gene>
<dbReference type="OrthoDB" id="9757990at2"/>
<evidence type="ECO:0000256" key="4">
    <source>
        <dbReference type="ARBA" id="ARBA00022553"/>
    </source>
</evidence>
<evidence type="ECO:0000256" key="3">
    <source>
        <dbReference type="ARBA" id="ARBA00012438"/>
    </source>
</evidence>
<dbReference type="Pfam" id="PF00512">
    <property type="entry name" value="HisKA"/>
    <property type="match status" value="1"/>
</dbReference>
<dbReference type="InterPro" id="IPR036097">
    <property type="entry name" value="HisK_dim/P_sf"/>
</dbReference>
<keyword evidence="7 13" id="KW-0418">Kinase</keyword>
<dbReference type="PROSITE" id="PS50885">
    <property type="entry name" value="HAMP"/>
    <property type="match status" value="1"/>
</dbReference>
<dbReference type="FunFam" id="3.30.565.10:FF:000006">
    <property type="entry name" value="Sensor histidine kinase WalK"/>
    <property type="match status" value="1"/>
</dbReference>
<feature type="transmembrane region" description="Helical" evidence="10">
    <location>
        <begin position="72"/>
        <end position="93"/>
    </location>
</feature>
<evidence type="ECO:0000256" key="10">
    <source>
        <dbReference type="SAM" id="Phobius"/>
    </source>
</evidence>
<comment type="catalytic activity">
    <reaction evidence="1">
        <text>ATP + protein L-histidine = ADP + protein N-phospho-L-histidine.</text>
        <dbReference type="EC" id="2.7.13.3"/>
    </reaction>
</comment>
<dbReference type="AlphaFoldDB" id="A0A511FGZ4"/>
<keyword evidence="5" id="KW-0808">Transferase</keyword>
<dbReference type="CDD" id="cd00082">
    <property type="entry name" value="HisKA"/>
    <property type="match status" value="1"/>
</dbReference>
<keyword evidence="4" id="KW-0597">Phosphoprotein</keyword>
<evidence type="ECO:0000259" key="12">
    <source>
        <dbReference type="PROSITE" id="PS50885"/>
    </source>
</evidence>
<dbReference type="PANTHER" id="PTHR43547:SF2">
    <property type="entry name" value="HYBRID SIGNAL TRANSDUCTION HISTIDINE KINASE C"/>
    <property type="match status" value="1"/>
</dbReference>
<evidence type="ECO:0000256" key="1">
    <source>
        <dbReference type="ARBA" id="ARBA00000085"/>
    </source>
</evidence>
<comment type="subcellular location">
    <subcellularLocation>
        <location evidence="2">Cell membrane</location>
    </subcellularLocation>
</comment>
<dbReference type="PRINTS" id="PR00344">
    <property type="entry name" value="BCTRLSENSOR"/>
</dbReference>
<comment type="caution">
    <text evidence="13">The sequence shown here is derived from an EMBL/GenBank/DDBJ whole genome shotgun (WGS) entry which is preliminary data.</text>
</comment>
<dbReference type="GO" id="GO:0000155">
    <property type="term" value="F:phosphorelay sensor kinase activity"/>
    <property type="evidence" value="ECO:0007669"/>
    <property type="project" value="InterPro"/>
</dbReference>
<protein>
    <recommendedName>
        <fullName evidence="3">histidine kinase</fullName>
        <ecNumber evidence="3">2.7.13.3</ecNumber>
    </recommendedName>
</protein>
<evidence type="ECO:0000256" key="2">
    <source>
        <dbReference type="ARBA" id="ARBA00004236"/>
    </source>
</evidence>
<name>A0A511FGZ4_9CELL</name>
<dbReference type="EC" id="2.7.13.3" evidence="3"/>
<accession>A0A511FGZ4</accession>
<dbReference type="Proteomes" id="UP000564629">
    <property type="component" value="Unassembled WGS sequence"/>
</dbReference>
<dbReference type="PANTHER" id="PTHR43547">
    <property type="entry name" value="TWO-COMPONENT HISTIDINE KINASE"/>
    <property type="match status" value="1"/>
</dbReference>
<reference evidence="13 15" key="1">
    <citation type="submission" date="2019-07" db="EMBL/GenBank/DDBJ databases">
        <title>Whole genome shotgun sequence of Cellulomonas hominis NBRC 16055.</title>
        <authorList>
            <person name="Hosoyama A."/>
            <person name="Uohara A."/>
            <person name="Ohji S."/>
            <person name="Ichikawa N."/>
        </authorList>
    </citation>
    <scope>NUCLEOTIDE SEQUENCE [LARGE SCALE GENOMIC DNA]</scope>
    <source>
        <strain evidence="13 15">NBRC 16055</strain>
    </source>
</reference>
<dbReference type="Proteomes" id="UP000321723">
    <property type="component" value="Unassembled WGS sequence"/>
</dbReference>
<keyword evidence="8 10" id="KW-1133">Transmembrane helix</keyword>
<dbReference type="PROSITE" id="PS50109">
    <property type="entry name" value="HIS_KIN"/>
    <property type="match status" value="1"/>
</dbReference>
<dbReference type="CDD" id="cd00075">
    <property type="entry name" value="HATPase"/>
    <property type="match status" value="1"/>
</dbReference>
<dbReference type="GO" id="GO:0005886">
    <property type="term" value="C:plasma membrane"/>
    <property type="evidence" value="ECO:0007669"/>
    <property type="project" value="UniProtKB-SubCell"/>
</dbReference>
<keyword evidence="9" id="KW-0902">Two-component regulatory system</keyword>
<reference evidence="14 16" key="2">
    <citation type="submission" date="2020-08" db="EMBL/GenBank/DDBJ databases">
        <title>Sequencing the genomes of 1000 actinobacteria strains.</title>
        <authorList>
            <person name="Klenk H.-P."/>
        </authorList>
    </citation>
    <scope>NUCLEOTIDE SEQUENCE [LARGE SCALE GENOMIC DNA]</scope>
    <source>
        <strain evidence="14 16">DSM 9581</strain>
    </source>
</reference>
<evidence type="ECO:0000313" key="13">
    <source>
        <dbReference type="EMBL" id="GEL48539.1"/>
    </source>
</evidence>
<keyword evidence="6 10" id="KW-0812">Transmembrane</keyword>
<evidence type="ECO:0000313" key="16">
    <source>
        <dbReference type="Proteomes" id="UP000564629"/>
    </source>
</evidence>
<dbReference type="EMBL" id="JACHDN010000001">
    <property type="protein sequence ID" value="MBB5473252.1"/>
    <property type="molecule type" value="Genomic_DNA"/>
</dbReference>
<keyword evidence="15" id="KW-1185">Reference proteome</keyword>
<evidence type="ECO:0000313" key="14">
    <source>
        <dbReference type="EMBL" id="MBB5473252.1"/>
    </source>
</evidence>
<dbReference type="InterPro" id="IPR036890">
    <property type="entry name" value="HATPase_C_sf"/>
</dbReference>
<dbReference type="Pfam" id="PF02518">
    <property type="entry name" value="HATPase_c"/>
    <property type="match status" value="1"/>
</dbReference>
<dbReference type="Gene3D" id="1.10.287.130">
    <property type="match status" value="1"/>
</dbReference>
<dbReference type="SUPFAM" id="SSF55874">
    <property type="entry name" value="ATPase domain of HSP90 chaperone/DNA topoisomerase II/histidine kinase"/>
    <property type="match status" value="1"/>
</dbReference>
<dbReference type="InterPro" id="IPR003594">
    <property type="entry name" value="HATPase_dom"/>
</dbReference>
<evidence type="ECO:0000256" key="6">
    <source>
        <dbReference type="ARBA" id="ARBA00022692"/>
    </source>
</evidence>
<keyword evidence="10" id="KW-0472">Membrane</keyword>
<dbReference type="SMART" id="SM00388">
    <property type="entry name" value="HisKA"/>
    <property type="match status" value="1"/>
</dbReference>
<sequence>MNTRDTIGPGTLGRRLLISIILVLLAAAVTAWVVASLAGPALFHGHLVQAGIEDHELADLHIEEAFQSASTIALALAIVVAGATALAVSVLLTRRIGSSVAQMSRAAAQVGAGRFDARVPLPGIGTEFDRLAGAFNTMAAHLEDDARLRERLIADVAHELRTPAATIAAYIEAIEDGVRVLDTEAAAVLRDQATRLDRLARDLAAVTRAESGELDLNLTDVVAADLIEAALLAGRERADAAGVTLQMQAAPDAGSVRVDRIRLAQVLDNLVVNAVRHTPAGGTVTLGATQSAPNTVEFTVADTGEGIPAEHLEHVFDRFYRIDRARDRDRGGSGVGLAICRALVKAHHGSIRAASDGTGHGSTFTVRLPAVPATAPR</sequence>
<dbReference type="EMBL" id="BJVQ01000086">
    <property type="protein sequence ID" value="GEL48539.1"/>
    <property type="molecule type" value="Genomic_DNA"/>
</dbReference>
<dbReference type="Pfam" id="PF00672">
    <property type="entry name" value="HAMP"/>
    <property type="match status" value="1"/>
</dbReference>
<evidence type="ECO:0000256" key="8">
    <source>
        <dbReference type="ARBA" id="ARBA00022989"/>
    </source>
</evidence>
<evidence type="ECO:0000313" key="15">
    <source>
        <dbReference type="Proteomes" id="UP000321723"/>
    </source>
</evidence>
<evidence type="ECO:0000256" key="7">
    <source>
        <dbReference type="ARBA" id="ARBA00022777"/>
    </source>
</evidence>